<evidence type="ECO:0000256" key="7">
    <source>
        <dbReference type="ARBA" id="ARBA00022777"/>
    </source>
</evidence>
<dbReference type="CDD" id="cd00211">
    <property type="entry name" value="PTS_IIA_fru"/>
    <property type="match status" value="1"/>
</dbReference>
<keyword evidence="4" id="KW-0597">Phosphoprotein</keyword>
<dbReference type="GeneID" id="70909440"/>
<dbReference type="OrthoDB" id="1634238at2"/>
<keyword evidence="3" id="KW-0963">Cytoplasm</keyword>
<evidence type="ECO:0000256" key="3">
    <source>
        <dbReference type="ARBA" id="ARBA00022490"/>
    </source>
</evidence>
<evidence type="ECO:0000256" key="10">
    <source>
        <dbReference type="ARBA" id="ARBA00042072"/>
    </source>
</evidence>
<keyword evidence="2" id="KW-0813">Transport</keyword>
<reference evidence="14" key="2">
    <citation type="submission" date="2015-01" db="EMBL/GenBank/DDBJ databases">
        <authorList>
            <person name="Paterson Steve"/>
        </authorList>
    </citation>
    <scope>NUCLEOTIDE SEQUENCE [LARGE SCALE GENOMIC DNA]</scope>
    <source>
        <strain evidence="14">OBR1</strain>
    </source>
</reference>
<reference evidence="13 15" key="3">
    <citation type="submission" date="2016-09" db="EMBL/GenBank/DDBJ databases">
        <authorList>
            <person name="Doonan J."/>
            <person name="Pachebat J.A."/>
            <person name="Golyshin P.N."/>
            <person name="Denman S."/>
            <person name="Mcdonald J.E."/>
        </authorList>
    </citation>
    <scope>NUCLEOTIDE SEQUENCE [LARGE SCALE GENOMIC DNA]</scope>
    <source>
        <strain evidence="13 15">FRB141</strain>
    </source>
</reference>
<dbReference type="GO" id="GO:0009401">
    <property type="term" value="P:phosphoenolpyruvate-dependent sugar phosphotransferase system"/>
    <property type="evidence" value="ECO:0007669"/>
    <property type="project" value="UniProtKB-KW"/>
</dbReference>
<dbReference type="EMBL" id="MJLX01000097">
    <property type="protein sequence ID" value="RLM16964.1"/>
    <property type="molecule type" value="Genomic_DNA"/>
</dbReference>
<protein>
    <recommendedName>
        <fullName evidence="9">Ascorbate-specific PTS system EIIA component</fullName>
    </recommendedName>
    <alternativeName>
        <fullName evidence="10">Ascorbate-specific phosphotransferase enzyme IIA component</fullName>
    </alternativeName>
</protein>
<keyword evidence="6" id="KW-0598">Phosphotransferase system</keyword>
<keyword evidence="7" id="KW-0418">Kinase</keyword>
<evidence type="ECO:0000256" key="8">
    <source>
        <dbReference type="ARBA" id="ARBA00037387"/>
    </source>
</evidence>
<evidence type="ECO:0000313" key="13">
    <source>
        <dbReference type="EMBL" id="RLM16964.1"/>
    </source>
</evidence>
<dbReference type="Proteomes" id="UP000044377">
    <property type="component" value="Unassembled WGS sequence"/>
</dbReference>
<evidence type="ECO:0000313" key="15">
    <source>
        <dbReference type="Proteomes" id="UP000285972"/>
    </source>
</evidence>
<dbReference type="STRING" id="1109412.BN1221_02235c"/>
<keyword evidence="5 12" id="KW-0808">Transferase</keyword>
<keyword evidence="14" id="KW-1185">Reference proteome</keyword>
<feature type="domain" description="PTS EIIA type-2" evidence="11">
    <location>
        <begin position="9"/>
        <end position="144"/>
    </location>
</feature>
<evidence type="ECO:0000259" key="11">
    <source>
        <dbReference type="Pfam" id="PF00359"/>
    </source>
</evidence>
<dbReference type="PANTHER" id="PTHR36203:SF1">
    <property type="entry name" value="ASCORBATE-SPECIFIC PTS SYSTEM EIIA COMPONENT"/>
    <property type="match status" value="1"/>
</dbReference>
<dbReference type="Gene3D" id="3.40.930.10">
    <property type="entry name" value="Mannitol-specific EII, Chain A"/>
    <property type="match status" value="1"/>
</dbReference>
<evidence type="ECO:0000256" key="1">
    <source>
        <dbReference type="ARBA" id="ARBA00004496"/>
    </source>
</evidence>
<evidence type="ECO:0000256" key="4">
    <source>
        <dbReference type="ARBA" id="ARBA00022553"/>
    </source>
</evidence>
<dbReference type="PANTHER" id="PTHR36203">
    <property type="entry name" value="ASCORBATE-SPECIFIC PTS SYSTEM EIIA COMPONENT"/>
    <property type="match status" value="1"/>
</dbReference>
<dbReference type="Proteomes" id="UP000285972">
    <property type="component" value="Unassembled WGS sequence"/>
</dbReference>
<comment type="function">
    <text evidence="8">The phosphoenolpyruvate-dependent sugar phosphotransferase system (sugar PTS), a major carbohydrate active transport system, catalyzes the phosphorylation of incoming sugar substrates concomitantly with their translocation across the cell membrane. The enzyme II UlaABC PTS system is involved in ascorbate transport.</text>
</comment>
<dbReference type="Pfam" id="PF00359">
    <property type="entry name" value="PTS_EIIA_2"/>
    <property type="match status" value="1"/>
</dbReference>
<dbReference type="KEGG" id="bgj:AWC36_21695"/>
<evidence type="ECO:0000256" key="9">
    <source>
        <dbReference type="ARBA" id="ARBA00041175"/>
    </source>
</evidence>
<evidence type="ECO:0000313" key="12">
    <source>
        <dbReference type="EMBL" id="CPR16716.1"/>
    </source>
</evidence>
<accession>A0A0G4JV04</accession>
<dbReference type="RefSeq" id="WP_048637347.1">
    <property type="nucleotide sequence ID" value="NZ_CGIG01000001.1"/>
</dbReference>
<sequence length="145" mass="15967">MSIKNFLSENQYIQVDVDIGSWKNVIEKAAKPLINGGFVTPEYPKAIINNTLEYGAYYVFDEGIAIPHARPECGVLENCFSMVTLRHPISINGSEPVDIIIMFGGINSDSHITDGIASIVNLLDKDDTLSRIRQATTIDEIIGLL</sequence>
<dbReference type="EMBL" id="CGIG01000001">
    <property type="protein sequence ID" value="CPR16716.1"/>
    <property type="molecule type" value="Genomic_DNA"/>
</dbReference>
<evidence type="ECO:0000256" key="6">
    <source>
        <dbReference type="ARBA" id="ARBA00022683"/>
    </source>
</evidence>
<evidence type="ECO:0000256" key="2">
    <source>
        <dbReference type="ARBA" id="ARBA00022448"/>
    </source>
</evidence>
<comment type="subcellular location">
    <subcellularLocation>
        <location evidence="1">Cytoplasm</location>
    </subcellularLocation>
</comment>
<dbReference type="AlphaFoldDB" id="A0A0G4JV04"/>
<proteinExistence type="predicted"/>
<gene>
    <name evidence="13" type="ORF">BIY26_21785</name>
    <name evidence="12" type="ORF">BN1221_02235c</name>
</gene>
<evidence type="ECO:0000313" key="14">
    <source>
        <dbReference type="Proteomes" id="UP000044377"/>
    </source>
</evidence>
<dbReference type="SUPFAM" id="SSF55804">
    <property type="entry name" value="Phoshotransferase/anion transport protein"/>
    <property type="match status" value="1"/>
</dbReference>
<name>A0A0G4JV04_9GAMM</name>
<evidence type="ECO:0000256" key="5">
    <source>
        <dbReference type="ARBA" id="ARBA00022679"/>
    </source>
</evidence>
<organism evidence="12 14">
    <name type="scientific">Brenneria goodwinii</name>
    <dbReference type="NCBI Taxonomy" id="1109412"/>
    <lineage>
        <taxon>Bacteria</taxon>
        <taxon>Pseudomonadati</taxon>
        <taxon>Pseudomonadota</taxon>
        <taxon>Gammaproteobacteria</taxon>
        <taxon>Enterobacterales</taxon>
        <taxon>Pectobacteriaceae</taxon>
        <taxon>Brenneria</taxon>
    </lineage>
</organism>
<dbReference type="InterPro" id="IPR016152">
    <property type="entry name" value="PTrfase/Anion_transptr"/>
</dbReference>
<dbReference type="InterPro" id="IPR051351">
    <property type="entry name" value="Ascorbate-PTS_EIIA_comp"/>
</dbReference>
<dbReference type="GO" id="GO:0005737">
    <property type="term" value="C:cytoplasm"/>
    <property type="evidence" value="ECO:0007669"/>
    <property type="project" value="UniProtKB-SubCell"/>
</dbReference>
<dbReference type="InterPro" id="IPR002178">
    <property type="entry name" value="PTS_EIIA_type-2_dom"/>
</dbReference>
<dbReference type="GO" id="GO:0016301">
    <property type="term" value="F:kinase activity"/>
    <property type="evidence" value="ECO:0007669"/>
    <property type="project" value="UniProtKB-KW"/>
</dbReference>
<reference evidence="12" key="1">
    <citation type="submission" date="2015-01" db="EMBL/GenBank/DDBJ databases">
        <authorList>
            <person name="Xiang T."/>
            <person name="Song Y."/>
            <person name="Huang L."/>
            <person name="Wang B."/>
            <person name="Wu P."/>
        </authorList>
    </citation>
    <scope>NUCLEOTIDE SEQUENCE [LARGE SCALE GENOMIC DNA]</scope>
    <source>
        <strain evidence="12">OBR1</strain>
    </source>
</reference>